<dbReference type="Proteomes" id="UP000272942">
    <property type="component" value="Unassembled WGS sequence"/>
</dbReference>
<evidence type="ECO:0000256" key="3">
    <source>
        <dbReference type="ARBA" id="ARBA00022692"/>
    </source>
</evidence>
<evidence type="ECO:0000256" key="1">
    <source>
        <dbReference type="ARBA" id="ARBA00004141"/>
    </source>
</evidence>
<evidence type="ECO:0000256" key="5">
    <source>
        <dbReference type="ARBA" id="ARBA00023065"/>
    </source>
</evidence>
<evidence type="ECO:0000259" key="10">
    <source>
        <dbReference type="Pfam" id="PF18139"/>
    </source>
</evidence>
<dbReference type="GO" id="GO:0030001">
    <property type="term" value="P:metal ion transport"/>
    <property type="evidence" value="ECO:0007669"/>
    <property type="project" value="TreeGrafter"/>
</dbReference>
<feature type="compositionally biased region" description="Low complexity" evidence="8">
    <location>
        <begin position="737"/>
        <end position="777"/>
    </location>
</feature>
<feature type="region of interest" description="Disordered" evidence="8">
    <location>
        <begin position="727"/>
        <end position="818"/>
    </location>
</feature>
<keyword evidence="3 9" id="KW-0812">Transmembrane</keyword>
<feature type="domain" description="TRPM-like" evidence="11">
    <location>
        <begin position="505"/>
        <end position="661"/>
    </location>
</feature>
<feature type="domain" description="TRPM SLOG" evidence="10">
    <location>
        <begin position="2"/>
        <end position="266"/>
    </location>
</feature>
<feature type="compositionally biased region" description="Polar residues" evidence="8">
    <location>
        <begin position="778"/>
        <end position="809"/>
    </location>
</feature>
<feature type="transmembrane region" description="Helical" evidence="9">
    <location>
        <begin position="686"/>
        <end position="706"/>
    </location>
</feature>
<reference evidence="12 13" key="1">
    <citation type="submission" date="2018-11" db="EMBL/GenBank/DDBJ databases">
        <authorList>
            <consortium name="Pathogen Informatics"/>
        </authorList>
    </citation>
    <scope>NUCLEOTIDE SEQUENCE [LARGE SCALE GENOMIC DNA]</scope>
    <source>
        <strain evidence="12 13">Egypt</strain>
    </source>
</reference>
<keyword evidence="13" id="KW-1185">Reference proteome</keyword>
<dbReference type="PANTHER" id="PTHR13800">
    <property type="entry name" value="TRANSIENT RECEPTOR POTENTIAL CATION CHANNEL, SUBFAMILY M, MEMBER 6"/>
    <property type="match status" value="1"/>
</dbReference>
<accession>A0A3P8GZE9</accession>
<dbReference type="Pfam" id="PF25508">
    <property type="entry name" value="TRPM2"/>
    <property type="match status" value="2"/>
</dbReference>
<dbReference type="Pfam" id="PF18139">
    <property type="entry name" value="LSDAT_euk"/>
    <property type="match status" value="1"/>
</dbReference>
<dbReference type="InterPro" id="IPR057366">
    <property type="entry name" value="TRPM-like"/>
</dbReference>
<keyword evidence="6 9" id="KW-0472">Membrane</keyword>
<evidence type="ECO:0000256" key="4">
    <source>
        <dbReference type="ARBA" id="ARBA00022989"/>
    </source>
</evidence>
<evidence type="ECO:0000256" key="7">
    <source>
        <dbReference type="ARBA" id="ARBA00023303"/>
    </source>
</evidence>
<keyword evidence="2" id="KW-0813">Transport</keyword>
<comment type="subcellular location">
    <subcellularLocation>
        <location evidence="1">Membrane</location>
        <topology evidence="1">Multi-pass membrane protein</topology>
    </subcellularLocation>
</comment>
<dbReference type="InterPro" id="IPR041491">
    <property type="entry name" value="TRPM_SLOG"/>
</dbReference>
<evidence type="ECO:0000256" key="8">
    <source>
        <dbReference type="SAM" id="MobiDB-lite"/>
    </source>
</evidence>
<name>A0A3P8GZE9_9TREM</name>
<evidence type="ECO:0000313" key="13">
    <source>
        <dbReference type="Proteomes" id="UP000272942"/>
    </source>
</evidence>
<dbReference type="AlphaFoldDB" id="A0A3P8GZE9"/>
<evidence type="ECO:0000256" key="9">
    <source>
        <dbReference type="SAM" id="Phobius"/>
    </source>
</evidence>
<dbReference type="GO" id="GO:0005261">
    <property type="term" value="F:monoatomic cation channel activity"/>
    <property type="evidence" value="ECO:0007669"/>
    <property type="project" value="TreeGrafter"/>
</dbReference>
<evidence type="ECO:0000256" key="2">
    <source>
        <dbReference type="ARBA" id="ARBA00022448"/>
    </source>
</evidence>
<dbReference type="PANTHER" id="PTHR13800:SF1">
    <property type="entry name" value="TRANSIENT RECEPTOR POTENTIAL CATION CHANNEL TRPM"/>
    <property type="match status" value="1"/>
</dbReference>
<protein>
    <submittedName>
        <fullName evidence="12">Uncharacterized protein</fullName>
    </submittedName>
</protein>
<keyword evidence="7" id="KW-0407">Ion channel</keyword>
<proteinExistence type="predicted"/>
<sequence length="930" mass="102897">MHYDTSPEVVLQLLLHEWRIGVPNLVISTLGGLANAPLQSKLKRVVQSGLLRAAKTIGAWVITNGLDIGVTRHIGDALGDEVHVRGSNIVALGIAPWGYVQHRETLMGLDHTCAYYSQGWKPGRQEAPLHSHHNYFLLADNGTTGKFGGELCLRRRLEQYLAQQPIDMRRYGGSKSRVPIVGVLLEGGAQTFRTVFELVTGRNPVPVVVCDGSGRAADLLAFMHRYANEDGDLPGPLKEQMIGTIGRTFQLRRGDSEGLYSELRLCMKRRRLISVFRMGEGDSDEIDITILTALLQVSSQKLTPAEQLSLTMAWDRPDIARTKVFTSFNQWSTTTLENAMADALLNDRLNFVRLLLAKGLDIQSFLTVGRLEDLYIAASDANNQSFHKLFAKVMGPRQRITLRAIGQLIEDLIGGGYQHTYCDKTGSGQLPSPEHCLPTLNAHLYSSDPHLSPFTIVRQQAATALQEEKVAYPYPNKSVTYTNLEHAMAAVTGFQVALAHWHPPTTSTQFNSQTQNECKPSARPSEIFIGRNGIPQSNRSSRFRYPYTELLQWALLTRRYEMARFMVLAGEESIAKALFSVKLLRSIRHSTVDDDSEPDLAQQFRDQESAFERLAVELQDHCYRHDPDQAKRLLTYELHAFSDNTCLSLAYMCESKEFIGHACTQSILNDLWYGGLRQGKMVGAKVALILIGLAFPPIYPLIVYCFSTRSKFIEFKTKEELAQQPQTLQEHLDDLESSSSTSSSASSSSSSSSSRSHSPSSAGASGHSSRGSSRRSSQAVNAPITTNTASRADTAPTNPSPSNVKSQTRPVMGALGDQPTVVGQAEPAFPTTPQGSLHSAAFPMQELSDTNRRGHHRRRKPVVPKCARFRNSHVQRNSLTPIETEDLGVTASQPPVDGLLTVPAVPPTRHRRRRRVSQTCGRNNLGAFCF</sequence>
<gene>
    <name evidence="12" type="ORF">ECPE_LOCUS5518</name>
</gene>
<dbReference type="OrthoDB" id="301415at2759"/>
<keyword evidence="4 9" id="KW-1133">Transmembrane helix</keyword>
<evidence type="ECO:0000259" key="11">
    <source>
        <dbReference type="Pfam" id="PF25508"/>
    </source>
</evidence>
<dbReference type="InterPro" id="IPR050927">
    <property type="entry name" value="TRPM"/>
</dbReference>
<dbReference type="EMBL" id="UZAN01042382">
    <property type="protein sequence ID" value="VDP75744.1"/>
    <property type="molecule type" value="Genomic_DNA"/>
</dbReference>
<keyword evidence="5" id="KW-0406">Ion transport</keyword>
<dbReference type="GO" id="GO:0005886">
    <property type="term" value="C:plasma membrane"/>
    <property type="evidence" value="ECO:0007669"/>
    <property type="project" value="TreeGrafter"/>
</dbReference>
<organism evidence="12 13">
    <name type="scientific">Echinostoma caproni</name>
    <dbReference type="NCBI Taxonomy" id="27848"/>
    <lineage>
        <taxon>Eukaryota</taxon>
        <taxon>Metazoa</taxon>
        <taxon>Spiralia</taxon>
        <taxon>Lophotrochozoa</taxon>
        <taxon>Platyhelminthes</taxon>
        <taxon>Trematoda</taxon>
        <taxon>Digenea</taxon>
        <taxon>Plagiorchiida</taxon>
        <taxon>Echinostomata</taxon>
        <taxon>Echinostomatoidea</taxon>
        <taxon>Echinostomatidae</taxon>
        <taxon>Echinostoma</taxon>
    </lineage>
</organism>
<evidence type="ECO:0000256" key="6">
    <source>
        <dbReference type="ARBA" id="ARBA00023136"/>
    </source>
</evidence>
<feature type="domain" description="TRPM-like" evidence="11">
    <location>
        <begin position="324"/>
        <end position="428"/>
    </location>
</feature>
<evidence type="ECO:0000313" key="12">
    <source>
        <dbReference type="EMBL" id="VDP75744.1"/>
    </source>
</evidence>